<proteinExistence type="predicted"/>
<dbReference type="InterPro" id="IPR036188">
    <property type="entry name" value="FAD/NAD-bd_sf"/>
</dbReference>
<dbReference type="SUPFAM" id="SSF51971">
    <property type="entry name" value="Nucleotide-binding domain"/>
    <property type="match status" value="2"/>
</dbReference>
<dbReference type="PRINTS" id="PR00419">
    <property type="entry name" value="ADXRDTASE"/>
</dbReference>
<dbReference type="InterPro" id="IPR009051">
    <property type="entry name" value="Helical_ferredxn"/>
</dbReference>
<dbReference type="AlphaFoldDB" id="A0A937ACK3"/>
<evidence type="ECO:0000259" key="6">
    <source>
        <dbReference type="Pfam" id="PF14691"/>
    </source>
</evidence>
<comment type="pathway">
    <text evidence="4">Amino-acid biosynthesis.</text>
</comment>
<dbReference type="InterPro" id="IPR051394">
    <property type="entry name" value="Glutamate_Synthase"/>
</dbReference>
<keyword evidence="1" id="KW-0028">Amino-acid biosynthesis</keyword>
<evidence type="ECO:0000256" key="4">
    <source>
        <dbReference type="ARBA" id="ARBA00029440"/>
    </source>
</evidence>
<keyword evidence="3" id="KW-0314">Glutamate biosynthesis</keyword>
<gene>
    <name evidence="7" type="ORF">JKP34_02320</name>
</gene>
<dbReference type="Gene3D" id="1.10.1060.10">
    <property type="entry name" value="Alpha-helical ferredoxin"/>
    <property type="match status" value="1"/>
</dbReference>
<feature type="domain" description="Dihydroprymidine dehydrogenase" evidence="6">
    <location>
        <begin position="24"/>
        <end position="129"/>
    </location>
</feature>
<dbReference type="Gene3D" id="3.50.50.60">
    <property type="entry name" value="FAD/NAD(P)-binding domain"/>
    <property type="match status" value="2"/>
</dbReference>
<dbReference type="PANTHER" id="PTHR43100">
    <property type="entry name" value="GLUTAMATE SYNTHASE [NADPH] SMALL CHAIN"/>
    <property type="match status" value="1"/>
</dbReference>
<evidence type="ECO:0000256" key="1">
    <source>
        <dbReference type="ARBA" id="ARBA00022605"/>
    </source>
</evidence>
<dbReference type="Pfam" id="PF14691">
    <property type="entry name" value="Fer4_20"/>
    <property type="match status" value="1"/>
</dbReference>
<accession>A0A937ACK3</accession>
<dbReference type="InterPro" id="IPR006005">
    <property type="entry name" value="Glut_synth_ssu1"/>
</dbReference>
<keyword evidence="8" id="KW-1185">Reference proteome</keyword>
<dbReference type="GO" id="GO:0006537">
    <property type="term" value="P:glutamate biosynthetic process"/>
    <property type="evidence" value="ECO:0007669"/>
    <property type="project" value="UniProtKB-KW"/>
</dbReference>
<dbReference type="NCBIfam" id="TIGR01317">
    <property type="entry name" value="GOGAT_sm_gam"/>
    <property type="match status" value="1"/>
</dbReference>
<dbReference type="PANTHER" id="PTHR43100:SF1">
    <property type="entry name" value="GLUTAMATE SYNTHASE [NADPH] SMALL CHAIN"/>
    <property type="match status" value="1"/>
</dbReference>
<protein>
    <submittedName>
        <fullName evidence="7">Glutamate synthase subunit beta</fullName>
    </submittedName>
</protein>
<dbReference type="GO" id="GO:0016639">
    <property type="term" value="F:oxidoreductase activity, acting on the CH-NH2 group of donors, NAD or NADP as acceptor"/>
    <property type="evidence" value="ECO:0007669"/>
    <property type="project" value="InterPro"/>
</dbReference>
<dbReference type="EMBL" id="JAERQG010000001">
    <property type="protein sequence ID" value="MBL0764069.1"/>
    <property type="molecule type" value="Genomic_DNA"/>
</dbReference>
<dbReference type="GO" id="GO:0051536">
    <property type="term" value="F:iron-sulfur cluster binding"/>
    <property type="evidence" value="ECO:0007669"/>
    <property type="project" value="InterPro"/>
</dbReference>
<dbReference type="Pfam" id="PF07992">
    <property type="entry name" value="Pyr_redox_2"/>
    <property type="match status" value="1"/>
</dbReference>
<evidence type="ECO:0000313" key="7">
    <source>
        <dbReference type="EMBL" id="MBL0764069.1"/>
    </source>
</evidence>
<dbReference type="SUPFAM" id="SSF46548">
    <property type="entry name" value="alpha-helical ferredoxin"/>
    <property type="match status" value="1"/>
</dbReference>
<evidence type="ECO:0000313" key="8">
    <source>
        <dbReference type="Proteomes" id="UP000642920"/>
    </source>
</evidence>
<organism evidence="7 8">
    <name type="scientific">Marivirga atlantica</name>
    <dbReference type="NCBI Taxonomy" id="1548457"/>
    <lineage>
        <taxon>Bacteria</taxon>
        <taxon>Pseudomonadati</taxon>
        <taxon>Bacteroidota</taxon>
        <taxon>Cytophagia</taxon>
        <taxon>Cytophagales</taxon>
        <taxon>Marivirgaceae</taxon>
        <taxon>Marivirga</taxon>
    </lineage>
</organism>
<reference evidence="7" key="1">
    <citation type="submission" date="2021-01" db="EMBL/GenBank/DDBJ databases">
        <title>Marivirga sp. nov., isolated from intertidal surface sediments.</title>
        <authorList>
            <person name="Zhang M."/>
        </authorList>
    </citation>
    <scope>NUCLEOTIDE SEQUENCE</scope>
    <source>
        <strain evidence="7">SM1354</strain>
    </source>
</reference>
<evidence type="ECO:0000259" key="5">
    <source>
        <dbReference type="Pfam" id="PF07992"/>
    </source>
</evidence>
<keyword evidence="2" id="KW-0560">Oxidoreductase</keyword>
<feature type="domain" description="FAD/NAD(P)-binding" evidence="5">
    <location>
        <begin position="144"/>
        <end position="455"/>
    </location>
</feature>
<evidence type="ECO:0000256" key="2">
    <source>
        <dbReference type="ARBA" id="ARBA00023002"/>
    </source>
</evidence>
<dbReference type="Proteomes" id="UP000642920">
    <property type="component" value="Unassembled WGS sequence"/>
</dbReference>
<dbReference type="InterPro" id="IPR023753">
    <property type="entry name" value="FAD/NAD-binding_dom"/>
</dbReference>
<comment type="caution">
    <text evidence="7">The sequence shown here is derived from an EMBL/GenBank/DDBJ whole genome shotgun (WGS) entry which is preliminary data.</text>
</comment>
<dbReference type="RefSeq" id="WP_201917293.1">
    <property type="nucleotide sequence ID" value="NZ_JAERQG010000001.1"/>
</dbReference>
<evidence type="ECO:0000256" key="3">
    <source>
        <dbReference type="ARBA" id="ARBA00023164"/>
    </source>
</evidence>
<name>A0A937ACK3_9BACT</name>
<dbReference type="InterPro" id="IPR028261">
    <property type="entry name" value="DPD_II"/>
</dbReference>
<sequence>MGQLDGFLKYDRELPDSRPPENRVGDFKEIYQPFPEEKTKKQAARCMDCGIPFCHSGCPLGNIIPEFNDAVYQEDWEEAASILHSTNNFPEFTGRICPAPCEASCVLGINKPPVAIEHIEKTIAEKAFELGYIKPKPPKNRTGKKVAVIGSGPAGLAAADQLNKAGHWVTVFERENRIGGLLRYGIPDFKLEKPIIDRRLDIMNEEGVIFKMNAEVGKNINPEGLKNDFDSIVICTGSTKARDLNIPGRDLEGVHFAMDFLSRQNKEVAGDNIQDPISAKDKNVVVIGGGDTGSDCIGTSHRQGAKSVLQLELMPKPPKERGEKDPWPLWPMTLRTSSSHEEGGERKWSILTKTFQGEEGKLTHIELVDIEWVEKDGRKEMKEIEGSSRLVPCELALLAIGFVSPEQSLLKSFGVNATKTGLVKADKYKTNQEEIFTAGDARRGQSLVVWAIMEGREAARSVDKFLTNKSILPAKKKSVYQVG</sequence>